<evidence type="ECO:0000313" key="1">
    <source>
        <dbReference type="EMBL" id="SOY68133.1"/>
    </source>
</evidence>
<comment type="caution">
    <text evidence="1">The sequence shown here is derived from an EMBL/GenBank/DDBJ whole genome shotgun (WGS) entry which is preliminary data.</text>
</comment>
<gene>
    <name evidence="1" type="ORF">CBM2587_B90569</name>
</gene>
<dbReference type="Proteomes" id="UP000256780">
    <property type="component" value="Chromosome CBM2587_b"/>
</dbReference>
<organism evidence="1 2">
    <name type="scientific">Cupriavidus taiwanensis</name>
    <dbReference type="NCBI Taxonomy" id="164546"/>
    <lineage>
        <taxon>Bacteria</taxon>
        <taxon>Pseudomonadati</taxon>
        <taxon>Pseudomonadota</taxon>
        <taxon>Betaproteobacteria</taxon>
        <taxon>Burkholderiales</taxon>
        <taxon>Burkholderiaceae</taxon>
        <taxon>Cupriavidus</taxon>
    </lineage>
</organism>
<dbReference type="EMBL" id="OFSQ01000038">
    <property type="protein sequence ID" value="SOY68133.1"/>
    <property type="molecule type" value="Genomic_DNA"/>
</dbReference>
<accession>A0A976A8F7</accession>
<protein>
    <submittedName>
        <fullName evidence="1">Uncharacterized protein</fullName>
    </submittedName>
</protein>
<reference evidence="1 2" key="1">
    <citation type="submission" date="2018-01" db="EMBL/GenBank/DDBJ databases">
        <authorList>
            <person name="Clerissi C."/>
        </authorList>
    </citation>
    <scope>NUCLEOTIDE SEQUENCE [LARGE SCALE GENOMIC DNA]</scope>
    <source>
        <strain evidence="1">Cupriavidus sp. LMG 19464</strain>
    </source>
</reference>
<proteinExistence type="predicted"/>
<sequence>MPFDFDWADVTGLTPRGETTANPVIQMTLNGGGTAWLKAAPGGARIVFAGKVMERVGFENQGVLLVARQDASGVLDALDARFPAARGVLAQMRARVGQGDDLVVLQHVGGNGTYQEHVDKERGKKFGKASLDAKVLGHETVRRDFARMLAADLLLGNFDRISLRPGRGQTEYMMHTGNFVYDAAAQRFLPIDNDVVSPSLKHLGSAPGQLGARPTREDLYRTAILGGELLGAGTGWNIAEKQIFPAPYQPSMSELLGTELEARIAQILLEHAVSSGGVSLEEVSGDYADTFRDLATDIAPQVRETMRQLVQELKSPTGTSESLLKTLKACQNVEGMDYSVFKVKSRFAQLMTMEEPPDTASGLANALAYGAYRDWKEALLALAARPAPDYPMPVVHVTQHDKTTKAKRFANTVLTKVKVVSEDKAEDSARALAKTMKSDLRKGRYDRSQYDTLRTAYLALRGRGSFDNRVVKATLLSIGVLVKYELTELSELFASINARKRDDVVAGLYAKALAKIGFQIGQRLMAYDTIVVGLKRQAQREGGLEDADLKVTGLGHGNELETLLQLCKEGYAGLNG</sequence>
<evidence type="ECO:0000313" key="2">
    <source>
        <dbReference type="Proteomes" id="UP000256780"/>
    </source>
</evidence>
<name>A0A976A8F7_9BURK</name>
<dbReference type="AlphaFoldDB" id="A0A976A8F7"/>
<dbReference type="RefSeq" id="WP_116359382.1">
    <property type="nucleotide sequence ID" value="NZ_JABTYD010000045.1"/>
</dbReference>